<name>A0A1M5S9G0_9FIRM</name>
<protein>
    <recommendedName>
        <fullName evidence="3">DUF4363 domain-containing protein</fullName>
    </recommendedName>
</protein>
<keyword evidence="2" id="KW-1185">Reference proteome</keyword>
<evidence type="ECO:0008006" key="3">
    <source>
        <dbReference type="Google" id="ProtNLM"/>
    </source>
</evidence>
<dbReference type="Pfam" id="PF14276">
    <property type="entry name" value="DUF4363"/>
    <property type="match status" value="1"/>
</dbReference>
<dbReference type="RefSeq" id="WP_073027995.1">
    <property type="nucleotide sequence ID" value="NZ_FQXJ01000003.1"/>
</dbReference>
<dbReference type="OrthoDB" id="3034917at2"/>
<dbReference type="InterPro" id="IPR025373">
    <property type="entry name" value="DUF4363"/>
</dbReference>
<dbReference type="STRING" id="1121420.SAMN02746098_00785"/>
<evidence type="ECO:0000313" key="2">
    <source>
        <dbReference type="Proteomes" id="UP000183954"/>
    </source>
</evidence>
<dbReference type="EMBL" id="FQXJ01000003">
    <property type="protein sequence ID" value="SHH35095.1"/>
    <property type="molecule type" value="Genomic_DNA"/>
</dbReference>
<reference evidence="2" key="1">
    <citation type="submission" date="2016-11" db="EMBL/GenBank/DDBJ databases">
        <authorList>
            <person name="Varghese N."/>
            <person name="Submissions S."/>
        </authorList>
    </citation>
    <scope>NUCLEOTIDE SEQUENCE [LARGE SCALE GENOMIC DNA]</scope>
    <source>
        <strain evidence="2">DSM 15449</strain>
    </source>
</reference>
<evidence type="ECO:0000313" key="1">
    <source>
        <dbReference type="EMBL" id="SHH35095.1"/>
    </source>
</evidence>
<dbReference type="Proteomes" id="UP000183954">
    <property type="component" value="Unassembled WGS sequence"/>
</dbReference>
<organism evidence="1 2">
    <name type="scientific">Desulfosporosinus lacus DSM 15449</name>
    <dbReference type="NCBI Taxonomy" id="1121420"/>
    <lineage>
        <taxon>Bacteria</taxon>
        <taxon>Bacillati</taxon>
        <taxon>Bacillota</taxon>
        <taxon>Clostridia</taxon>
        <taxon>Eubacteriales</taxon>
        <taxon>Desulfitobacteriaceae</taxon>
        <taxon>Desulfosporosinus</taxon>
    </lineage>
</organism>
<accession>A0A1M5S9G0</accession>
<proteinExistence type="predicted"/>
<gene>
    <name evidence="1" type="ORF">SAMN02746098_00785</name>
</gene>
<dbReference type="AlphaFoldDB" id="A0A1M5S9G0"/>
<sequence length="126" mass="14530">MRTLLTIVVIVMLLLGGSFTSYRYIQTTTHTAGEHLELLEQSISIEKWEGAQKELSTVHQSWDKSNTWWSILLDHEEIDTIDMSLSRLESLLARQDVTLSLAEVSTLKILFENLHEKEKFTLKNVL</sequence>